<dbReference type="PANTHER" id="PTHR38110:SF3">
    <property type="entry name" value="THIOESTERASE-LIKE SUPERFAMILY-DOMAIN-CONTAINING PROTEIN"/>
    <property type="match status" value="1"/>
</dbReference>
<name>A0A319C906_9EURO</name>
<dbReference type="RefSeq" id="XP_025492115.1">
    <property type="nucleotide sequence ID" value="XM_025639940.1"/>
</dbReference>
<dbReference type="InterPro" id="IPR029069">
    <property type="entry name" value="HotDog_dom_sf"/>
</dbReference>
<dbReference type="InterPro" id="IPR049450">
    <property type="entry name" value="ACOT8-like_C"/>
</dbReference>
<dbReference type="GeneID" id="37142682"/>
<dbReference type="Gene3D" id="2.40.160.210">
    <property type="entry name" value="Acyl-CoA thioesterase, double hotdog domain"/>
    <property type="match status" value="1"/>
</dbReference>
<dbReference type="STRING" id="1448315.A0A319C906"/>
<proteinExistence type="predicted"/>
<evidence type="ECO:0000313" key="4">
    <source>
        <dbReference type="Proteomes" id="UP000248340"/>
    </source>
</evidence>
<gene>
    <name evidence="3" type="ORF">BO82DRAFT_414880</name>
</gene>
<dbReference type="Proteomes" id="UP000248340">
    <property type="component" value="Unassembled WGS sequence"/>
</dbReference>
<dbReference type="Pfam" id="PF13622">
    <property type="entry name" value="4HBT_3"/>
    <property type="match status" value="1"/>
</dbReference>
<dbReference type="AlphaFoldDB" id="A0A319C906"/>
<evidence type="ECO:0000259" key="2">
    <source>
        <dbReference type="Pfam" id="PF20789"/>
    </source>
</evidence>
<evidence type="ECO:0000313" key="3">
    <source>
        <dbReference type="EMBL" id="PYH81915.1"/>
    </source>
</evidence>
<reference evidence="3 4" key="1">
    <citation type="submission" date="2016-12" db="EMBL/GenBank/DDBJ databases">
        <title>The genomes of Aspergillus section Nigri reveals drivers in fungal speciation.</title>
        <authorList>
            <consortium name="DOE Joint Genome Institute"/>
            <person name="Vesth T.C."/>
            <person name="Nybo J."/>
            <person name="Theobald S."/>
            <person name="Brandl J."/>
            <person name="Frisvad J.C."/>
            <person name="Nielsen K.F."/>
            <person name="Lyhne E.K."/>
            <person name="Kogle M.E."/>
            <person name="Kuo A."/>
            <person name="Riley R."/>
            <person name="Clum A."/>
            <person name="Nolan M."/>
            <person name="Lipzen A."/>
            <person name="Salamov A."/>
            <person name="Henrissat B."/>
            <person name="Wiebenga A."/>
            <person name="De Vries R.P."/>
            <person name="Grigoriev I.V."/>
            <person name="Mortensen U.H."/>
            <person name="Andersen M.R."/>
            <person name="Baker S.E."/>
        </authorList>
    </citation>
    <scope>NUCLEOTIDE SEQUENCE [LARGE SCALE GENOMIC DNA]</scope>
    <source>
        <strain evidence="3 4">CBS 121591</strain>
    </source>
</reference>
<accession>A0A319C906</accession>
<evidence type="ECO:0000259" key="1">
    <source>
        <dbReference type="Pfam" id="PF13622"/>
    </source>
</evidence>
<feature type="domain" description="Acyl-CoA thioesterase-like C-terminal" evidence="2">
    <location>
        <begin position="168"/>
        <end position="317"/>
    </location>
</feature>
<organism evidence="3 4">
    <name type="scientific">Aspergillus uvarum CBS 121591</name>
    <dbReference type="NCBI Taxonomy" id="1448315"/>
    <lineage>
        <taxon>Eukaryota</taxon>
        <taxon>Fungi</taxon>
        <taxon>Dikarya</taxon>
        <taxon>Ascomycota</taxon>
        <taxon>Pezizomycotina</taxon>
        <taxon>Eurotiomycetes</taxon>
        <taxon>Eurotiomycetidae</taxon>
        <taxon>Eurotiales</taxon>
        <taxon>Aspergillaceae</taxon>
        <taxon>Aspergillus</taxon>
        <taxon>Aspergillus subgen. Circumdati</taxon>
    </lineage>
</organism>
<dbReference type="EMBL" id="KZ821699">
    <property type="protein sequence ID" value="PYH81915.1"/>
    <property type="molecule type" value="Genomic_DNA"/>
</dbReference>
<dbReference type="SUPFAM" id="SSF54637">
    <property type="entry name" value="Thioesterase/thiol ester dehydrase-isomerase"/>
    <property type="match status" value="2"/>
</dbReference>
<sequence>MTLANRLPTFEGAIQVKIQRQGAYLADLSWEWSVGHVPNGGYTAAIFYRVAATHFQTTQPNRHNGCARPIAMQLSYFRRCQVGPATFLVDDIKLGTRISVIHVTLIQADRPVVAGYLTISDSVSDTGISMATNWSIGSPVRRGALPMVSWPPSDMNDINWRKVVVANPAFRRAATRVELYQVSERGDQISTPRPPGVGQWARLRPGGQQEPDSNAEWTMESVSFLCDILPTALGPLEHWVHQKYKGDENVAGPPGPLWFPTLALNIDFKTCARTDLGEWLYSHIHIKSVHNGRLDVEVVVVDAEGNLVAVATQMALIMSSERNAMKKDRQEHL</sequence>
<dbReference type="OrthoDB" id="2532955at2759"/>
<dbReference type="VEuPathDB" id="FungiDB:BO82DRAFT_414880"/>
<protein>
    <recommendedName>
        <fullName evidence="5">Thioesterase family protein</fullName>
    </recommendedName>
</protein>
<evidence type="ECO:0008006" key="5">
    <source>
        <dbReference type="Google" id="ProtNLM"/>
    </source>
</evidence>
<dbReference type="InterPro" id="IPR049449">
    <property type="entry name" value="TesB_ACOT8-like_N"/>
</dbReference>
<dbReference type="Pfam" id="PF20789">
    <property type="entry name" value="4HBT_3C"/>
    <property type="match status" value="1"/>
</dbReference>
<dbReference type="InterPro" id="IPR042171">
    <property type="entry name" value="Acyl-CoA_hotdog"/>
</dbReference>
<dbReference type="PANTHER" id="PTHR38110">
    <property type="entry name" value="CHROMOSOME 23, WHOLE GENOME SHOTGUN SEQUENCE"/>
    <property type="match status" value="1"/>
</dbReference>
<feature type="domain" description="Acyl-CoA thioesterase-like N-terminal HotDog" evidence="1">
    <location>
        <begin position="30"/>
        <end position="118"/>
    </location>
</feature>
<dbReference type="InterPro" id="IPR052389">
    <property type="entry name" value="Sec_Metab_Biosynth-Assoc"/>
</dbReference>
<keyword evidence="4" id="KW-1185">Reference proteome</keyword>